<dbReference type="Gene3D" id="1.10.357.10">
    <property type="entry name" value="Tetracycline Repressor, domain 2"/>
    <property type="match status" value="1"/>
</dbReference>
<dbReference type="SUPFAM" id="SSF48498">
    <property type="entry name" value="Tetracyclin repressor-like, C-terminal domain"/>
    <property type="match status" value="1"/>
</dbReference>
<dbReference type="InterPro" id="IPR001647">
    <property type="entry name" value="HTH_TetR"/>
</dbReference>
<evidence type="ECO:0000256" key="2">
    <source>
        <dbReference type="PROSITE-ProRule" id="PRU00335"/>
    </source>
</evidence>
<dbReference type="InterPro" id="IPR036271">
    <property type="entry name" value="Tet_transcr_reg_TetR-rel_C_sf"/>
</dbReference>
<evidence type="ECO:0000256" key="1">
    <source>
        <dbReference type="ARBA" id="ARBA00023125"/>
    </source>
</evidence>
<dbReference type="PROSITE" id="PS50977">
    <property type="entry name" value="HTH_TETR_2"/>
    <property type="match status" value="1"/>
</dbReference>
<dbReference type="RefSeq" id="WP_397085636.1">
    <property type="nucleotide sequence ID" value="NZ_JBITGY010000007.1"/>
</dbReference>
<evidence type="ECO:0000313" key="4">
    <source>
        <dbReference type="EMBL" id="MFI6501248.1"/>
    </source>
</evidence>
<feature type="DNA-binding region" description="H-T-H motif" evidence="2">
    <location>
        <begin position="34"/>
        <end position="53"/>
    </location>
</feature>
<gene>
    <name evidence="4" type="ORF">ACIBG2_27990</name>
</gene>
<dbReference type="InterPro" id="IPR050109">
    <property type="entry name" value="HTH-type_TetR-like_transc_reg"/>
</dbReference>
<sequence length="225" mass="25183">MEQTQPDGRTARKRRAILDAARTLFLRNGFAGTSMDDVAAMAEVSKQTVYKHFADKQSLFAELITLDISQMEVDPHPLELAMPGTDDLEHDLREYARMHLSVVMQPPLLRMRRVLIGEADRFPHLARAWYENGPERSCAIFAGWFEALDRRGLLHAPDPMLAAQHFNWLVLSIPLNKAMSMPVEGAMFSDDELRHYADAGVRVFLAAYASGTAASAVNGRKVNDS</sequence>
<comment type="caution">
    <text evidence="4">The sequence shown here is derived from an EMBL/GenBank/DDBJ whole genome shotgun (WGS) entry which is preliminary data.</text>
</comment>
<name>A0ABW7YZ99_9ACTN</name>
<proteinExistence type="predicted"/>
<keyword evidence="1 2" id="KW-0238">DNA-binding</keyword>
<dbReference type="Pfam" id="PF14246">
    <property type="entry name" value="TetR_C_7"/>
    <property type="match status" value="1"/>
</dbReference>
<dbReference type="SUPFAM" id="SSF46689">
    <property type="entry name" value="Homeodomain-like"/>
    <property type="match status" value="1"/>
</dbReference>
<dbReference type="Proteomes" id="UP001612741">
    <property type="component" value="Unassembled WGS sequence"/>
</dbReference>
<keyword evidence="5" id="KW-1185">Reference proteome</keyword>
<reference evidence="4 5" key="1">
    <citation type="submission" date="2024-10" db="EMBL/GenBank/DDBJ databases">
        <title>The Natural Products Discovery Center: Release of the First 8490 Sequenced Strains for Exploring Actinobacteria Biosynthetic Diversity.</title>
        <authorList>
            <person name="Kalkreuter E."/>
            <person name="Kautsar S.A."/>
            <person name="Yang D."/>
            <person name="Bader C.D."/>
            <person name="Teijaro C.N."/>
            <person name="Fluegel L."/>
            <person name="Davis C.M."/>
            <person name="Simpson J.R."/>
            <person name="Lauterbach L."/>
            <person name="Steele A.D."/>
            <person name="Gui C."/>
            <person name="Meng S."/>
            <person name="Li G."/>
            <person name="Viehrig K."/>
            <person name="Ye F."/>
            <person name="Su P."/>
            <person name="Kiefer A.F."/>
            <person name="Nichols A."/>
            <person name="Cepeda A.J."/>
            <person name="Yan W."/>
            <person name="Fan B."/>
            <person name="Jiang Y."/>
            <person name="Adhikari A."/>
            <person name="Zheng C.-J."/>
            <person name="Schuster L."/>
            <person name="Cowan T.M."/>
            <person name="Smanski M.J."/>
            <person name="Chevrette M.G."/>
            <person name="De Carvalho L.P.S."/>
            <person name="Shen B."/>
        </authorList>
    </citation>
    <scope>NUCLEOTIDE SEQUENCE [LARGE SCALE GENOMIC DNA]</scope>
    <source>
        <strain evidence="4 5">NPDC050545</strain>
    </source>
</reference>
<dbReference type="EMBL" id="JBITGY010000007">
    <property type="protein sequence ID" value="MFI6501248.1"/>
    <property type="molecule type" value="Genomic_DNA"/>
</dbReference>
<evidence type="ECO:0000259" key="3">
    <source>
        <dbReference type="PROSITE" id="PS50977"/>
    </source>
</evidence>
<feature type="domain" description="HTH tetR-type" evidence="3">
    <location>
        <begin position="11"/>
        <end position="71"/>
    </location>
</feature>
<dbReference type="PRINTS" id="PR00455">
    <property type="entry name" value="HTHTETR"/>
</dbReference>
<dbReference type="Pfam" id="PF00440">
    <property type="entry name" value="TetR_N"/>
    <property type="match status" value="1"/>
</dbReference>
<dbReference type="PANTHER" id="PTHR30055">
    <property type="entry name" value="HTH-TYPE TRANSCRIPTIONAL REGULATOR RUTR"/>
    <property type="match status" value="1"/>
</dbReference>
<organism evidence="4 5">
    <name type="scientific">Nonomuraea typhae</name>
    <dbReference type="NCBI Taxonomy" id="2603600"/>
    <lineage>
        <taxon>Bacteria</taxon>
        <taxon>Bacillati</taxon>
        <taxon>Actinomycetota</taxon>
        <taxon>Actinomycetes</taxon>
        <taxon>Streptosporangiales</taxon>
        <taxon>Streptosporangiaceae</taxon>
        <taxon>Nonomuraea</taxon>
    </lineage>
</organism>
<dbReference type="PANTHER" id="PTHR30055:SF146">
    <property type="entry name" value="HTH-TYPE TRANSCRIPTIONAL DUAL REGULATOR CECR"/>
    <property type="match status" value="1"/>
</dbReference>
<dbReference type="InterPro" id="IPR009057">
    <property type="entry name" value="Homeodomain-like_sf"/>
</dbReference>
<evidence type="ECO:0000313" key="5">
    <source>
        <dbReference type="Proteomes" id="UP001612741"/>
    </source>
</evidence>
<dbReference type="InterPro" id="IPR039536">
    <property type="entry name" value="TetR_C_Proteobacteria"/>
</dbReference>
<accession>A0ABW7YZ99</accession>
<protein>
    <submittedName>
        <fullName evidence="4">TetR/AcrR family transcriptional regulator</fullName>
    </submittedName>
</protein>